<geneLocation type="plasmid" evidence="1 2">
    <name>punmamed2</name>
</geneLocation>
<keyword evidence="2" id="KW-1185">Reference proteome</keyword>
<dbReference type="RefSeq" id="WP_263235501.1">
    <property type="nucleotide sequence ID" value="NZ_CP106794.1"/>
</dbReference>
<protein>
    <submittedName>
        <fullName evidence="1">Uncharacterized protein</fullName>
    </submittedName>
</protein>
<sequence length="89" mass="9980">MSWVDRQFAAQEAFTAAFPTLKPAETRQCFGPALHWKKPGEGEGKVCLDDHGRATIKFEHVPKGRGQPGRDGDVGRWLVPRGLRRVRRG</sequence>
<organism evidence="1 2">
    <name type="scientific">Streptomyces cynarae</name>
    <dbReference type="NCBI Taxonomy" id="2981134"/>
    <lineage>
        <taxon>Bacteria</taxon>
        <taxon>Bacillati</taxon>
        <taxon>Actinomycetota</taxon>
        <taxon>Actinomycetes</taxon>
        <taxon>Kitasatosporales</taxon>
        <taxon>Streptomycetaceae</taxon>
        <taxon>Streptomyces</taxon>
    </lineage>
</organism>
<evidence type="ECO:0000313" key="1">
    <source>
        <dbReference type="EMBL" id="UXY25119.1"/>
    </source>
</evidence>
<evidence type="ECO:0000313" key="2">
    <source>
        <dbReference type="Proteomes" id="UP001061298"/>
    </source>
</evidence>
<dbReference type="EMBL" id="CP106794">
    <property type="protein sequence ID" value="UXY25119.1"/>
    <property type="molecule type" value="Genomic_DNA"/>
</dbReference>
<accession>A0ABY6EEP1</accession>
<name>A0ABY6EEP1_9ACTN</name>
<reference evidence="1" key="1">
    <citation type="submission" date="2022-10" db="EMBL/GenBank/DDBJ databases">
        <authorList>
            <person name="Mo P."/>
        </authorList>
    </citation>
    <scope>NUCLEOTIDE SEQUENCE</scope>
    <source>
        <strain evidence="1">HUAS 13-4</strain>
        <plasmid evidence="1">punmamed2</plasmid>
    </source>
</reference>
<gene>
    <name evidence="1" type="ORF">N8I84_41485</name>
</gene>
<keyword evidence="1" id="KW-0614">Plasmid</keyword>
<dbReference type="Proteomes" id="UP001061298">
    <property type="component" value="Plasmid punmamed2"/>
</dbReference>
<proteinExistence type="predicted"/>